<sequence length="167" mass="18123">MENKNLIGILAIVLGLLLLVFPLLGEIVLSTFVSIVFLLIGIYFLGISFGEFSKNKVSAILNFIFGLITLMLGLFLVGNVILFDILASFYFFVFGFLYIFSGILGIFSRISVFGRASSGIFIVLGILTLILGYLTLLNPLFIAIILGIGLVIDGIALILFKGDTAIE</sequence>
<keyword evidence="1" id="KW-1133">Transmembrane helix</keyword>
<keyword evidence="1" id="KW-0472">Membrane</keyword>
<evidence type="ECO:0000313" key="3">
    <source>
        <dbReference type="Proteomes" id="UP000077245"/>
    </source>
</evidence>
<keyword evidence="1" id="KW-0812">Transmembrane</keyword>
<feature type="transmembrane region" description="Helical" evidence="1">
    <location>
        <begin position="112"/>
        <end position="134"/>
    </location>
</feature>
<feature type="transmembrane region" description="Helical" evidence="1">
    <location>
        <begin position="7"/>
        <end position="25"/>
    </location>
</feature>
<accession>A0A165Z0F7</accession>
<evidence type="ECO:0000256" key="1">
    <source>
        <dbReference type="SAM" id="Phobius"/>
    </source>
</evidence>
<dbReference type="RefSeq" id="WP_067092711.1">
    <property type="nucleotide sequence ID" value="NZ_LWMV01000224.1"/>
</dbReference>
<keyword evidence="3" id="KW-1185">Reference proteome</keyword>
<dbReference type="EMBL" id="LWMV01000224">
    <property type="protein sequence ID" value="KZX10093.1"/>
    <property type="molecule type" value="Genomic_DNA"/>
</dbReference>
<feature type="transmembrane region" description="Helical" evidence="1">
    <location>
        <begin position="31"/>
        <end position="52"/>
    </location>
</feature>
<feature type="transmembrane region" description="Helical" evidence="1">
    <location>
        <begin position="59"/>
        <end position="83"/>
    </location>
</feature>
<name>A0A165Z0F7_9EURY</name>
<organism evidence="2 3">
    <name type="scientific">Methanobrevibacter curvatus</name>
    <dbReference type="NCBI Taxonomy" id="49547"/>
    <lineage>
        <taxon>Archaea</taxon>
        <taxon>Methanobacteriati</taxon>
        <taxon>Methanobacteriota</taxon>
        <taxon>Methanomada group</taxon>
        <taxon>Methanobacteria</taxon>
        <taxon>Methanobacteriales</taxon>
        <taxon>Methanobacteriaceae</taxon>
        <taxon>Methanobrevibacter</taxon>
    </lineage>
</organism>
<dbReference type="AlphaFoldDB" id="A0A165Z0F7"/>
<feature type="transmembrane region" description="Helical" evidence="1">
    <location>
        <begin position="140"/>
        <end position="160"/>
    </location>
</feature>
<evidence type="ECO:0000313" key="2">
    <source>
        <dbReference type="EMBL" id="KZX10093.1"/>
    </source>
</evidence>
<dbReference type="Pfam" id="PF03729">
    <property type="entry name" value="DUF308"/>
    <property type="match status" value="1"/>
</dbReference>
<dbReference type="Proteomes" id="UP000077245">
    <property type="component" value="Unassembled WGS sequence"/>
</dbReference>
<dbReference type="PATRIC" id="fig|49547.3.peg.2027"/>
<proteinExistence type="predicted"/>
<comment type="caution">
    <text evidence="2">The sequence shown here is derived from an EMBL/GenBank/DDBJ whole genome shotgun (WGS) entry which is preliminary data.</text>
</comment>
<reference evidence="2 3" key="1">
    <citation type="submission" date="2016-04" db="EMBL/GenBank/DDBJ databases">
        <title>Genome sequence of Methanobrevibacter curvatus DSM 11111.</title>
        <authorList>
            <person name="Poehlein A."/>
            <person name="Seedorf H."/>
            <person name="Daniel R."/>
        </authorList>
    </citation>
    <scope>NUCLEOTIDE SEQUENCE [LARGE SCALE GENOMIC DNA]</scope>
    <source>
        <strain evidence="2 3">DSM 11111</strain>
    </source>
</reference>
<protein>
    <submittedName>
        <fullName evidence="2">Acid-resistance membrane protein</fullName>
    </submittedName>
</protein>
<dbReference type="InterPro" id="IPR005325">
    <property type="entry name" value="DUF308_memb"/>
</dbReference>
<gene>
    <name evidence="2" type="ORF">MBCUR_19190</name>
</gene>
<feature type="transmembrane region" description="Helical" evidence="1">
    <location>
        <begin position="89"/>
        <end position="107"/>
    </location>
</feature>